<feature type="compositionally biased region" description="Polar residues" evidence="8">
    <location>
        <begin position="102"/>
        <end position="111"/>
    </location>
</feature>
<comment type="subcellular location">
    <subcellularLocation>
        <location evidence="6">Nucleus</location>
        <location evidence="6">Nucleoplasm</location>
    </subcellularLocation>
</comment>
<evidence type="ECO:0000256" key="7">
    <source>
        <dbReference type="SAM" id="Coils"/>
    </source>
</evidence>
<comment type="function">
    <text evidence="6">DNA-binding transcription regulator that regulates endothelial cell proliferation and G1/S cell-cycle progression. Specifically binds the 5'-[AT]NTNN[GT]GGCA[AGT]-3' core DNA sequence and acts by modulating expression of pRB-E2F cell-cycle target genes.</text>
</comment>
<dbReference type="GO" id="GO:0003700">
    <property type="term" value="F:DNA-binding transcription factor activity"/>
    <property type="evidence" value="ECO:0007669"/>
    <property type="project" value="UniProtKB-UniRule"/>
</dbReference>
<evidence type="ECO:0000256" key="2">
    <source>
        <dbReference type="ARBA" id="ARBA00022771"/>
    </source>
</evidence>
<proteinExistence type="inferred from homology"/>
<gene>
    <name evidence="10" type="primary">T_5</name>
    <name evidence="10" type="ORF">N1851_027987</name>
</gene>
<dbReference type="Pfam" id="PF05485">
    <property type="entry name" value="THAP"/>
    <property type="match status" value="1"/>
</dbReference>
<comment type="caution">
    <text evidence="10">The sequence shown here is derived from an EMBL/GenBank/DDBJ whole genome shotgun (WGS) entry which is preliminary data.</text>
</comment>
<dbReference type="Pfam" id="PF21788">
    <property type="entry name" value="TNP-like_GBD"/>
    <property type="match status" value="1"/>
</dbReference>
<dbReference type="Pfam" id="PF21787">
    <property type="entry name" value="TNP-like_RNaseH_N"/>
    <property type="match status" value="1"/>
</dbReference>
<keyword evidence="4 5" id="KW-0238">DNA-binding</keyword>
<feature type="coiled-coil region" evidence="7">
    <location>
        <begin position="141"/>
        <end position="182"/>
    </location>
</feature>
<evidence type="ECO:0000256" key="8">
    <source>
        <dbReference type="SAM" id="MobiDB-lite"/>
    </source>
</evidence>
<keyword evidence="11" id="KW-1185">Reference proteome</keyword>
<feature type="compositionally biased region" description="Acidic residues" evidence="8">
    <location>
        <begin position="112"/>
        <end position="121"/>
    </location>
</feature>
<keyword evidence="2 5" id="KW-0863">Zinc-finger</keyword>
<dbReference type="AlphaFoldDB" id="A0AA47NTY6"/>
<dbReference type="PANTHER" id="PTHR46600">
    <property type="entry name" value="THAP DOMAIN-CONTAINING"/>
    <property type="match status" value="1"/>
</dbReference>
<dbReference type="Gene3D" id="6.20.210.20">
    <property type="entry name" value="THAP domain"/>
    <property type="match status" value="1"/>
</dbReference>
<keyword evidence="1" id="KW-0479">Metal-binding</keyword>
<dbReference type="SMART" id="SM00980">
    <property type="entry name" value="THAP"/>
    <property type="match status" value="1"/>
</dbReference>
<evidence type="ECO:0000313" key="10">
    <source>
        <dbReference type="EMBL" id="KAK0136117.1"/>
    </source>
</evidence>
<evidence type="ECO:0000256" key="1">
    <source>
        <dbReference type="ARBA" id="ARBA00022723"/>
    </source>
</evidence>
<dbReference type="Proteomes" id="UP001174136">
    <property type="component" value="Unassembled WGS sequence"/>
</dbReference>
<keyword evidence="3" id="KW-0862">Zinc</keyword>
<evidence type="ECO:0000313" key="11">
    <source>
        <dbReference type="Proteomes" id="UP001174136"/>
    </source>
</evidence>
<accession>A0AA47NTY6</accession>
<keyword evidence="6" id="KW-0805">Transcription regulation</keyword>
<evidence type="ECO:0000259" key="9">
    <source>
        <dbReference type="PROSITE" id="PS50950"/>
    </source>
</evidence>
<feature type="domain" description="THAP-type" evidence="9">
    <location>
        <begin position="25"/>
        <end position="105"/>
    </location>
</feature>
<dbReference type="InterPro" id="IPR048366">
    <property type="entry name" value="TNP-like_GBD"/>
</dbReference>
<keyword evidence="6" id="KW-0131">Cell cycle</keyword>
<dbReference type="PANTHER" id="PTHR46600:SF11">
    <property type="entry name" value="THAP DOMAIN-CONTAINING PROTEIN 10"/>
    <property type="match status" value="1"/>
</dbReference>
<organism evidence="10 11">
    <name type="scientific">Merluccius polli</name>
    <name type="common">Benguela hake</name>
    <name type="synonym">Merluccius cadenati</name>
    <dbReference type="NCBI Taxonomy" id="89951"/>
    <lineage>
        <taxon>Eukaryota</taxon>
        <taxon>Metazoa</taxon>
        <taxon>Chordata</taxon>
        <taxon>Craniata</taxon>
        <taxon>Vertebrata</taxon>
        <taxon>Euteleostomi</taxon>
        <taxon>Actinopterygii</taxon>
        <taxon>Neopterygii</taxon>
        <taxon>Teleostei</taxon>
        <taxon>Neoteleostei</taxon>
        <taxon>Acanthomorphata</taxon>
        <taxon>Zeiogadaria</taxon>
        <taxon>Gadariae</taxon>
        <taxon>Gadiformes</taxon>
        <taxon>Gadoidei</taxon>
        <taxon>Merlucciidae</taxon>
        <taxon>Merluccius</taxon>
    </lineage>
</organism>
<reference evidence="10" key="1">
    <citation type="journal article" date="2023" name="Front. Mar. Sci.">
        <title>A new Merluccius polli reference genome to investigate the effects of global change in West African waters.</title>
        <authorList>
            <person name="Mateo J.L."/>
            <person name="Blanco-Fernandez C."/>
            <person name="Garcia-Vazquez E."/>
            <person name="Machado-Schiaffino G."/>
        </authorList>
    </citation>
    <scope>NUCLEOTIDE SEQUENCE</scope>
    <source>
        <strain evidence="10">C29</strain>
        <tissue evidence="10">Fin</tissue>
    </source>
</reference>
<dbReference type="InterPro" id="IPR026516">
    <property type="entry name" value="THAP1/10"/>
</dbReference>
<dbReference type="GO" id="GO:0005654">
    <property type="term" value="C:nucleoplasm"/>
    <property type="evidence" value="ECO:0007669"/>
    <property type="project" value="UniProtKB-SubCell"/>
</dbReference>
<name>A0AA47NTY6_MERPO</name>
<evidence type="ECO:0000256" key="5">
    <source>
        <dbReference type="PROSITE-ProRule" id="PRU00309"/>
    </source>
</evidence>
<feature type="region of interest" description="Disordered" evidence="8">
    <location>
        <begin position="89"/>
        <end position="136"/>
    </location>
</feature>
<dbReference type="GO" id="GO:0001935">
    <property type="term" value="P:endothelial cell proliferation"/>
    <property type="evidence" value="ECO:0007669"/>
    <property type="project" value="UniProtKB-UniRule"/>
</dbReference>
<evidence type="ECO:0000256" key="4">
    <source>
        <dbReference type="ARBA" id="ARBA00023125"/>
    </source>
</evidence>
<dbReference type="EMBL" id="JAOPHQ010005230">
    <property type="protein sequence ID" value="KAK0136117.1"/>
    <property type="molecule type" value="Genomic_DNA"/>
</dbReference>
<keyword evidence="6" id="KW-0804">Transcription</keyword>
<keyword evidence="6 7" id="KW-0175">Coiled coil</keyword>
<evidence type="ECO:0000256" key="6">
    <source>
        <dbReference type="RuleBase" id="RU369073"/>
    </source>
</evidence>
<dbReference type="SMART" id="SM00692">
    <property type="entry name" value="DM3"/>
    <property type="match status" value="1"/>
</dbReference>
<dbReference type="InterPro" id="IPR006612">
    <property type="entry name" value="THAP_Znf"/>
</dbReference>
<dbReference type="InterPro" id="IPR048365">
    <property type="entry name" value="TNP-like_RNaseH_N"/>
</dbReference>
<dbReference type="PROSITE" id="PS50950">
    <property type="entry name" value="ZF_THAP"/>
    <property type="match status" value="1"/>
</dbReference>
<comment type="similarity">
    <text evidence="6">Belongs to the THAP1 family.</text>
</comment>
<evidence type="ECO:0000256" key="3">
    <source>
        <dbReference type="ARBA" id="ARBA00022833"/>
    </source>
</evidence>
<protein>
    <recommendedName>
        <fullName evidence="6">THAP domain-containing protein 1</fullName>
    </recommendedName>
</protein>
<dbReference type="GO" id="GO:0043565">
    <property type="term" value="F:sequence-specific DNA binding"/>
    <property type="evidence" value="ECO:0007669"/>
    <property type="project" value="UniProtKB-UniRule"/>
</dbReference>
<sequence length="650" mass="73496">MFEMFLVERHVRLLSAFNQHDGFTMVGCAAFGCSKRSEKGVRIYGFPKDIDRRKRWLAMVSRQNFKIKGDNNNRKLCELHFEDNQFMESKSGTRKLRPDAVPTTSSPQAQAQEEENTLEDDGFCRRTGTSLPGTSVPGASVEDLLRELKKERNMRIKAERALARQKKINLALRRRNNNLQQKFTSIFNRDQIRALSQKKKGVIRWGNETIKKAIQIRFTAGTTGYKTLQNMKIPLPDIRTVQRRMQHVRLKPGVLGEVFDMLKLKAGSMSQMERDCVLTLDEMAITPSVELHMGTGKLFGNVTLPGHNGRATHACVFMLAGVTTRWKQVVAYHYSSNSTNGAVYQPIIIAIVEAAASVGLHVINVTSDMGSPNRAMWRAFGVTCDKPWTPHPIQPHRRLYFMADVPHLVKNLKSALVRGQTITIPQDVVNKEHLLSSVVSVGPLKDLVSYQEGMALKLAPKLSRAVLEPNHFEKMKVSSAMYIFSKSTSAALKYLVEEEQRPESNLTTSWFLEKMDHWFDLMSSHHVVTALSRFKMGEYEKAIRFLQESIHLFRGLKIGVKGSWKPVQTGLVMATTTILQVQEDLLSQGHKFVLTGRFTQDCLENTFGCIRQRNPVPTPVEFHYALRAVTVGQFLSTVHTGSYLMTAVTT</sequence>
<keyword evidence="6" id="KW-0539">Nucleus</keyword>
<dbReference type="InterPro" id="IPR038441">
    <property type="entry name" value="THAP_Znf_sf"/>
</dbReference>
<dbReference type="SUPFAM" id="SSF57716">
    <property type="entry name" value="Glucocorticoid receptor-like (DNA-binding domain)"/>
    <property type="match status" value="1"/>
</dbReference>
<dbReference type="GO" id="GO:0008270">
    <property type="term" value="F:zinc ion binding"/>
    <property type="evidence" value="ECO:0007669"/>
    <property type="project" value="UniProtKB-KW"/>
</dbReference>